<evidence type="ECO:0000313" key="3">
    <source>
        <dbReference type="Proteomes" id="UP000319976"/>
    </source>
</evidence>
<name>A0A517TBZ6_9PLAN</name>
<feature type="transmembrane region" description="Helical" evidence="1">
    <location>
        <begin position="74"/>
        <end position="90"/>
    </location>
</feature>
<gene>
    <name evidence="2" type="ORF">V22_31680</name>
</gene>
<protein>
    <submittedName>
        <fullName evidence="2">Uncharacterized protein</fullName>
    </submittedName>
</protein>
<reference evidence="2 3" key="1">
    <citation type="submission" date="2019-02" db="EMBL/GenBank/DDBJ databases">
        <title>Deep-cultivation of Planctomycetes and their phenomic and genomic characterization uncovers novel biology.</title>
        <authorList>
            <person name="Wiegand S."/>
            <person name="Jogler M."/>
            <person name="Boedeker C."/>
            <person name="Pinto D."/>
            <person name="Vollmers J."/>
            <person name="Rivas-Marin E."/>
            <person name="Kohn T."/>
            <person name="Peeters S.H."/>
            <person name="Heuer A."/>
            <person name="Rast P."/>
            <person name="Oberbeckmann S."/>
            <person name="Bunk B."/>
            <person name="Jeske O."/>
            <person name="Meyerdierks A."/>
            <person name="Storesund J.E."/>
            <person name="Kallscheuer N."/>
            <person name="Luecker S."/>
            <person name="Lage O.M."/>
            <person name="Pohl T."/>
            <person name="Merkel B.J."/>
            <person name="Hornburger P."/>
            <person name="Mueller R.-W."/>
            <person name="Bruemmer F."/>
            <person name="Labrenz M."/>
            <person name="Spormann A.M."/>
            <person name="Op den Camp H."/>
            <person name="Overmann J."/>
            <person name="Amann R."/>
            <person name="Jetten M.S.M."/>
            <person name="Mascher T."/>
            <person name="Medema M.H."/>
            <person name="Devos D.P."/>
            <person name="Kaster A.-K."/>
            <person name="Ovreas L."/>
            <person name="Rohde M."/>
            <person name="Galperin M.Y."/>
            <person name="Jogler C."/>
        </authorList>
    </citation>
    <scope>NUCLEOTIDE SEQUENCE [LARGE SCALE GENOMIC DNA]</scope>
    <source>
        <strain evidence="2 3">V22</strain>
    </source>
</reference>
<dbReference type="RefSeq" id="WP_145264580.1">
    <property type="nucleotide sequence ID" value="NZ_CP036316.1"/>
</dbReference>
<accession>A0A517TBZ6</accession>
<dbReference type="AlphaFoldDB" id="A0A517TBZ6"/>
<evidence type="ECO:0000256" key="1">
    <source>
        <dbReference type="SAM" id="Phobius"/>
    </source>
</evidence>
<proteinExistence type="predicted"/>
<organism evidence="2 3">
    <name type="scientific">Calycomorphotria hydatis</name>
    <dbReference type="NCBI Taxonomy" id="2528027"/>
    <lineage>
        <taxon>Bacteria</taxon>
        <taxon>Pseudomonadati</taxon>
        <taxon>Planctomycetota</taxon>
        <taxon>Planctomycetia</taxon>
        <taxon>Planctomycetales</taxon>
        <taxon>Planctomycetaceae</taxon>
        <taxon>Calycomorphotria</taxon>
    </lineage>
</organism>
<dbReference type="Proteomes" id="UP000319976">
    <property type="component" value="Chromosome"/>
</dbReference>
<dbReference type="KEGG" id="chya:V22_31680"/>
<evidence type="ECO:0000313" key="2">
    <source>
        <dbReference type="EMBL" id="QDT65905.1"/>
    </source>
</evidence>
<dbReference type="EMBL" id="CP036316">
    <property type="protein sequence ID" value="QDT65905.1"/>
    <property type="molecule type" value="Genomic_DNA"/>
</dbReference>
<sequence length="247" mass="27748">METAIDRFKHANPKTDGVGAWIRKSLRADTMMYMVATLILGPIALLAVLAMYAFALVVGYFILSQYIEFRGIPFPLHLAAAGFVFLLFWLNRNVEHDAWAPVRIRNEEVNTVVRVSQMTGAGWLLLLQSPRDMNPALRFVTNLLLFAPRLFDLFMAVCKRVISMRTIDLSVCSKAVTLLMNARGRVNLAELVREFPTVNPQDLVDDLSAVDGVVFLTNDPPGVTLSPMVVEEYMQWRDEQRAKSASA</sequence>
<keyword evidence="3" id="KW-1185">Reference proteome</keyword>
<keyword evidence="1" id="KW-1133">Transmembrane helix</keyword>
<feature type="transmembrane region" description="Helical" evidence="1">
    <location>
        <begin position="33"/>
        <end position="62"/>
    </location>
</feature>
<keyword evidence="1" id="KW-0812">Transmembrane</keyword>
<dbReference type="OrthoDB" id="9830771at2"/>
<keyword evidence="1" id="KW-0472">Membrane</keyword>